<evidence type="ECO:0000313" key="2">
    <source>
        <dbReference type="EMBL" id="KAH9417918.1"/>
    </source>
</evidence>
<dbReference type="Pfam" id="PF00078">
    <property type="entry name" value="RVT_1"/>
    <property type="match status" value="1"/>
</dbReference>
<gene>
    <name evidence="2" type="ORF">DERP_014380</name>
</gene>
<organism evidence="2 3">
    <name type="scientific">Dermatophagoides pteronyssinus</name>
    <name type="common">European house dust mite</name>
    <dbReference type="NCBI Taxonomy" id="6956"/>
    <lineage>
        <taxon>Eukaryota</taxon>
        <taxon>Metazoa</taxon>
        <taxon>Ecdysozoa</taxon>
        <taxon>Arthropoda</taxon>
        <taxon>Chelicerata</taxon>
        <taxon>Arachnida</taxon>
        <taxon>Acari</taxon>
        <taxon>Acariformes</taxon>
        <taxon>Sarcoptiformes</taxon>
        <taxon>Astigmata</taxon>
        <taxon>Psoroptidia</taxon>
        <taxon>Analgoidea</taxon>
        <taxon>Pyroglyphidae</taxon>
        <taxon>Dermatophagoidinae</taxon>
        <taxon>Dermatophagoides</taxon>
    </lineage>
</organism>
<dbReference type="PROSITE" id="PS50878">
    <property type="entry name" value="RT_POL"/>
    <property type="match status" value="1"/>
</dbReference>
<dbReference type="InterPro" id="IPR043502">
    <property type="entry name" value="DNA/RNA_pol_sf"/>
</dbReference>
<reference evidence="2 3" key="1">
    <citation type="journal article" date="2018" name="J. Allergy Clin. Immunol.">
        <title>High-quality assembly of Dermatophagoides pteronyssinus genome and transcriptome reveals a wide range of novel allergens.</title>
        <authorList>
            <person name="Liu X.Y."/>
            <person name="Yang K.Y."/>
            <person name="Wang M.Q."/>
            <person name="Kwok J.S."/>
            <person name="Zeng X."/>
            <person name="Yang Z."/>
            <person name="Xiao X.J."/>
            <person name="Lau C.P."/>
            <person name="Li Y."/>
            <person name="Huang Z.M."/>
            <person name="Ba J.G."/>
            <person name="Yim A.K."/>
            <person name="Ouyang C.Y."/>
            <person name="Ngai S.M."/>
            <person name="Chan T.F."/>
            <person name="Leung E.L."/>
            <person name="Liu L."/>
            <person name="Liu Z.G."/>
            <person name="Tsui S.K."/>
        </authorList>
    </citation>
    <scope>NUCLEOTIDE SEQUENCE [LARGE SCALE GENOMIC DNA]</scope>
    <source>
        <strain evidence="2">Derp</strain>
    </source>
</reference>
<feature type="domain" description="Reverse transcriptase" evidence="1">
    <location>
        <begin position="19"/>
        <end position="143"/>
    </location>
</feature>
<proteinExistence type="predicted"/>
<evidence type="ECO:0000313" key="3">
    <source>
        <dbReference type="Proteomes" id="UP000887458"/>
    </source>
</evidence>
<dbReference type="Proteomes" id="UP000887458">
    <property type="component" value="Unassembled WGS sequence"/>
</dbReference>
<sequence>MIKKSAHIILPILTTIFNKCTELSYFPSAWKISFVKVLKKPYKTDYNDPKSYRPICLSSNLGKIFEKLIHKELSLYYQQNDILSRNQHGFTPGKSTTSALMDITNTALQYKSSHKVAIITIDIAGAFDNAWFPAIIKQLDRHK</sequence>
<evidence type="ECO:0000259" key="1">
    <source>
        <dbReference type="PROSITE" id="PS50878"/>
    </source>
</evidence>
<dbReference type="EMBL" id="NJHN03000068">
    <property type="protein sequence ID" value="KAH9417918.1"/>
    <property type="molecule type" value="Genomic_DNA"/>
</dbReference>
<dbReference type="InterPro" id="IPR000477">
    <property type="entry name" value="RT_dom"/>
</dbReference>
<comment type="caution">
    <text evidence="2">The sequence shown here is derived from an EMBL/GenBank/DDBJ whole genome shotgun (WGS) entry which is preliminary data.</text>
</comment>
<accession>A0ABQ8J5X1</accession>
<name>A0ABQ8J5X1_DERPT</name>
<feature type="non-terminal residue" evidence="2">
    <location>
        <position position="143"/>
    </location>
</feature>
<dbReference type="SUPFAM" id="SSF56672">
    <property type="entry name" value="DNA/RNA polymerases"/>
    <property type="match status" value="1"/>
</dbReference>
<dbReference type="PANTHER" id="PTHR19446">
    <property type="entry name" value="REVERSE TRANSCRIPTASES"/>
    <property type="match status" value="1"/>
</dbReference>
<protein>
    <recommendedName>
        <fullName evidence="1">Reverse transcriptase domain-containing protein</fullName>
    </recommendedName>
</protein>
<keyword evidence="3" id="KW-1185">Reference proteome</keyword>
<reference evidence="2 3" key="2">
    <citation type="journal article" date="2022" name="Mol. Biol. Evol.">
        <title>Comparative Genomics Reveals Insights into the Divergent Evolution of Astigmatic Mites and Household Pest Adaptations.</title>
        <authorList>
            <person name="Xiong Q."/>
            <person name="Wan A.T."/>
            <person name="Liu X."/>
            <person name="Fung C.S."/>
            <person name="Xiao X."/>
            <person name="Malainual N."/>
            <person name="Hou J."/>
            <person name="Wang L."/>
            <person name="Wang M."/>
            <person name="Yang K.Y."/>
            <person name="Cui Y."/>
            <person name="Leung E.L."/>
            <person name="Nong W."/>
            <person name="Shin S.K."/>
            <person name="Au S.W."/>
            <person name="Jeong K.Y."/>
            <person name="Chew F.T."/>
            <person name="Hui J.H."/>
            <person name="Leung T.F."/>
            <person name="Tungtrongchitr A."/>
            <person name="Zhong N."/>
            <person name="Liu Z."/>
            <person name="Tsui S.K."/>
        </authorList>
    </citation>
    <scope>NUCLEOTIDE SEQUENCE [LARGE SCALE GENOMIC DNA]</scope>
    <source>
        <strain evidence="2">Derp</strain>
    </source>
</reference>